<dbReference type="PANTHER" id="PTHR42911:SF1">
    <property type="entry name" value="MODULATOR OF FTSH PROTEASE HFLC"/>
    <property type="match status" value="1"/>
</dbReference>
<keyword evidence="5 7" id="KW-0472">Membrane</keyword>
<feature type="transmembrane region" description="Helical" evidence="7">
    <location>
        <begin position="6"/>
        <end position="26"/>
    </location>
</feature>
<dbReference type="PIRSF" id="PIRSF005651">
    <property type="entry name" value="HflC"/>
    <property type="match status" value="1"/>
</dbReference>
<keyword evidence="9" id="KW-0645">Protease</keyword>
<dbReference type="SMART" id="SM00244">
    <property type="entry name" value="PHB"/>
    <property type="match status" value="1"/>
</dbReference>
<reference evidence="9" key="1">
    <citation type="submission" date="2019-02" db="EMBL/GenBank/DDBJ databases">
        <authorList>
            <person name="Li S.-H."/>
        </authorList>
    </citation>
    <scope>NUCLEOTIDE SEQUENCE</scope>
    <source>
        <strain evidence="9">IMCC14734</strain>
    </source>
</reference>
<evidence type="ECO:0000313" key="9">
    <source>
        <dbReference type="EMBL" id="MCX2982733.1"/>
    </source>
</evidence>
<dbReference type="InterPro" id="IPR010200">
    <property type="entry name" value="HflC"/>
</dbReference>
<keyword evidence="10" id="KW-1185">Reference proteome</keyword>
<protein>
    <recommendedName>
        <fullName evidence="6">Protein HflC</fullName>
    </recommendedName>
</protein>
<dbReference type="PANTHER" id="PTHR42911">
    <property type="entry name" value="MODULATOR OF FTSH PROTEASE HFLC"/>
    <property type="match status" value="1"/>
</dbReference>
<dbReference type="PRINTS" id="PR00721">
    <property type="entry name" value="STOMATIN"/>
</dbReference>
<keyword evidence="4 7" id="KW-1133">Transmembrane helix</keyword>
<evidence type="ECO:0000256" key="3">
    <source>
        <dbReference type="ARBA" id="ARBA00022692"/>
    </source>
</evidence>
<dbReference type="GO" id="GO:0006508">
    <property type="term" value="P:proteolysis"/>
    <property type="evidence" value="ECO:0007669"/>
    <property type="project" value="UniProtKB-KW"/>
</dbReference>
<evidence type="ECO:0000259" key="8">
    <source>
        <dbReference type="SMART" id="SM00244"/>
    </source>
</evidence>
<accession>A0ABT3TK97</accession>
<keyword evidence="3 7" id="KW-0812">Transmembrane</keyword>
<name>A0ABT3TK97_9GAMM</name>
<dbReference type="InterPro" id="IPR001107">
    <property type="entry name" value="Band_7"/>
</dbReference>
<evidence type="ECO:0000256" key="6">
    <source>
        <dbReference type="PIRNR" id="PIRNR005651"/>
    </source>
</evidence>
<evidence type="ECO:0000256" key="7">
    <source>
        <dbReference type="SAM" id="Phobius"/>
    </source>
</evidence>
<evidence type="ECO:0000313" key="10">
    <source>
        <dbReference type="Proteomes" id="UP001143362"/>
    </source>
</evidence>
<dbReference type="RefSeq" id="WP_279246763.1">
    <property type="nucleotide sequence ID" value="NZ_SHNN01000004.1"/>
</dbReference>
<dbReference type="NCBIfam" id="TIGR01932">
    <property type="entry name" value="hflC"/>
    <property type="match status" value="2"/>
</dbReference>
<evidence type="ECO:0000256" key="2">
    <source>
        <dbReference type="ARBA" id="ARBA00007862"/>
    </source>
</evidence>
<dbReference type="Proteomes" id="UP001143362">
    <property type="component" value="Unassembled WGS sequence"/>
</dbReference>
<sequence length="291" mass="32334">MNTKSLVAVLLAVFGLVLISNSLFIIKETERAVMLRFGEVVRPDIEPGLHVKIPFVNSVRVFDGRVLTVDARPERYLTLEKKAVVVDSFAKWKVSDVAKYYTATSGDENRAQALLAQRINNGLRNEVAVRTLHEVVSGQRDELMLSLTNSLNEVANAELGVEVVDVRVKQIDLPPAVSESVFLRMNAEREKEARELRSQGSELAEGIRASADREVTILKAGAYRDAELIRGDGDAEAASIYSTAFNQDSEFYSFTRSLRAYQDAFRSKGDIILVEPDSDFFKYLKNPGGAN</sequence>
<dbReference type="EMBL" id="SHNN01000004">
    <property type="protein sequence ID" value="MCX2982733.1"/>
    <property type="molecule type" value="Genomic_DNA"/>
</dbReference>
<evidence type="ECO:0000256" key="5">
    <source>
        <dbReference type="ARBA" id="ARBA00023136"/>
    </source>
</evidence>
<organism evidence="9 10">
    <name type="scientific">Candidatus Litorirhabdus singularis</name>
    <dbReference type="NCBI Taxonomy" id="2518993"/>
    <lineage>
        <taxon>Bacteria</taxon>
        <taxon>Pseudomonadati</taxon>
        <taxon>Pseudomonadota</taxon>
        <taxon>Gammaproteobacteria</taxon>
        <taxon>Cellvibrionales</taxon>
        <taxon>Halieaceae</taxon>
        <taxon>Candidatus Litorirhabdus</taxon>
    </lineage>
</organism>
<dbReference type="Gene3D" id="3.30.479.30">
    <property type="entry name" value="Band 7 domain"/>
    <property type="match status" value="1"/>
</dbReference>
<feature type="domain" description="Band 7" evidence="8">
    <location>
        <begin position="21"/>
        <end position="185"/>
    </location>
</feature>
<comment type="function">
    <text evidence="6">HflC and HflK could regulate a protease.</text>
</comment>
<dbReference type="InterPro" id="IPR036013">
    <property type="entry name" value="Band_7/SPFH_dom_sf"/>
</dbReference>
<comment type="subcellular location">
    <subcellularLocation>
        <location evidence="1">Membrane</location>
        <topology evidence="1">Single-pass membrane protein</topology>
    </subcellularLocation>
</comment>
<evidence type="ECO:0000256" key="1">
    <source>
        <dbReference type="ARBA" id="ARBA00004167"/>
    </source>
</evidence>
<evidence type="ECO:0000256" key="4">
    <source>
        <dbReference type="ARBA" id="ARBA00022989"/>
    </source>
</evidence>
<dbReference type="InterPro" id="IPR001972">
    <property type="entry name" value="Stomatin_HflK_fam"/>
</dbReference>
<gene>
    <name evidence="9" type="primary">hflC</name>
    <name evidence="9" type="ORF">EYC98_17865</name>
</gene>
<dbReference type="Pfam" id="PF01145">
    <property type="entry name" value="Band_7"/>
    <property type="match status" value="1"/>
</dbReference>
<proteinExistence type="inferred from homology"/>
<dbReference type="SUPFAM" id="SSF117892">
    <property type="entry name" value="Band 7/SPFH domain"/>
    <property type="match status" value="1"/>
</dbReference>
<dbReference type="CDD" id="cd03405">
    <property type="entry name" value="SPFH_HflC"/>
    <property type="match status" value="1"/>
</dbReference>
<comment type="similarity">
    <text evidence="2 6">Belongs to the band 7/mec-2 family. HflC subfamily.</text>
</comment>
<keyword evidence="9" id="KW-0378">Hydrolase</keyword>
<dbReference type="GO" id="GO:0008233">
    <property type="term" value="F:peptidase activity"/>
    <property type="evidence" value="ECO:0007669"/>
    <property type="project" value="UniProtKB-KW"/>
</dbReference>
<comment type="caution">
    <text evidence="9">The sequence shown here is derived from an EMBL/GenBank/DDBJ whole genome shotgun (WGS) entry which is preliminary data.</text>
</comment>